<feature type="transmembrane region" description="Helical" evidence="1">
    <location>
        <begin position="20"/>
        <end position="41"/>
    </location>
</feature>
<comment type="caution">
    <text evidence="2">The sequence shown here is derived from an EMBL/GenBank/DDBJ whole genome shotgun (WGS) entry which is preliminary data.</text>
</comment>
<evidence type="ECO:0000313" key="2">
    <source>
        <dbReference type="EMBL" id="MDT0329054.1"/>
    </source>
</evidence>
<keyword evidence="3" id="KW-1185">Reference proteome</keyword>
<protein>
    <submittedName>
        <fullName evidence="2">DUF6069 family protein</fullName>
    </submittedName>
</protein>
<evidence type="ECO:0000256" key="1">
    <source>
        <dbReference type="SAM" id="Phobius"/>
    </source>
</evidence>
<dbReference type="InterPro" id="IPR045713">
    <property type="entry name" value="DUF6069"/>
</dbReference>
<sequence length="176" mass="18121">MNEFTTERPVNAVRLWSGGLATAVVAALVILVGTLFVRGVLGIPVLAPEEAGYLGDAGTALYALVAAVAALAATALMHLLLVAAPRARAFFVWIIGLITAIAVVTPFTQGAEGASQVGTALINLVAGVAIAILVNSVARTAVVRGDHRGAEKPALRHEGILPDVDQAEFRGEPRGR</sequence>
<feature type="transmembrane region" description="Helical" evidence="1">
    <location>
        <begin position="120"/>
        <end position="138"/>
    </location>
</feature>
<keyword evidence="1" id="KW-1133">Transmembrane helix</keyword>
<accession>A0ABU2M8Q7</accession>
<feature type="transmembrane region" description="Helical" evidence="1">
    <location>
        <begin position="61"/>
        <end position="83"/>
    </location>
</feature>
<gene>
    <name evidence="2" type="ORF">RM479_11595</name>
</gene>
<proteinExistence type="predicted"/>
<keyword evidence="1" id="KW-0472">Membrane</keyword>
<keyword evidence="1" id="KW-0812">Transmembrane</keyword>
<dbReference type="EMBL" id="JAVREP010000006">
    <property type="protein sequence ID" value="MDT0329054.1"/>
    <property type="molecule type" value="Genomic_DNA"/>
</dbReference>
<dbReference type="Pfam" id="PF19545">
    <property type="entry name" value="DUF6069"/>
    <property type="match status" value="1"/>
</dbReference>
<name>A0ABU2M8Q7_9ACTN</name>
<organism evidence="2 3">
    <name type="scientific">Nocardiopsis lambiniae</name>
    <dbReference type="NCBI Taxonomy" id="3075539"/>
    <lineage>
        <taxon>Bacteria</taxon>
        <taxon>Bacillati</taxon>
        <taxon>Actinomycetota</taxon>
        <taxon>Actinomycetes</taxon>
        <taxon>Streptosporangiales</taxon>
        <taxon>Nocardiopsidaceae</taxon>
        <taxon>Nocardiopsis</taxon>
    </lineage>
</organism>
<evidence type="ECO:0000313" key="3">
    <source>
        <dbReference type="Proteomes" id="UP001183390"/>
    </source>
</evidence>
<reference evidence="3" key="1">
    <citation type="submission" date="2023-07" db="EMBL/GenBank/DDBJ databases">
        <title>30 novel species of actinomycetes from the DSMZ collection.</title>
        <authorList>
            <person name="Nouioui I."/>
        </authorList>
    </citation>
    <scope>NUCLEOTIDE SEQUENCE [LARGE SCALE GENOMIC DNA]</scope>
    <source>
        <strain evidence="3">DSM 44743</strain>
    </source>
</reference>
<dbReference type="Proteomes" id="UP001183390">
    <property type="component" value="Unassembled WGS sequence"/>
</dbReference>
<dbReference type="RefSeq" id="WP_311511718.1">
    <property type="nucleotide sequence ID" value="NZ_JAVREP010000006.1"/>
</dbReference>
<feature type="transmembrane region" description="Helical" evidence="1">
    <location>
        <begin position="90"/>
        <end position="108"/>
    </location>
</feature>